<evidence type="ECO:0000313" key="3">
    <source>
        <dbReference type="Proteomes" id="UP000262004"/>
    </source>
</evidence>
<name>A0A2Z6DW90_HYDTE</name>
<dbReference type="KEGG" id="htl:HPTL_0439"/>
<proteinExistence type="predicted"/>
<keyword evidence="1" id="KW-1133">Transmembrane helix</keyword>
<reference evidence="2 3" key="1">
    <citation type="submission" date="2018-04" db="EMBL/GenBank/DDBJ databases">
        <title>Complete genome sequence of Hydrogenophilus thermoluteolus TH-1.</title>
        <authorList>
            <person name="Arai H."/>
        </authorList>
    </citation>
    <scope>NUCLEOTIDE SEQUENCE [LARGE SCALE GENOMIC DNA]</scope>
    <source>
        <strain evidence="2 3">TH-1</strain>
    </source>
</reference>
<dbReference type="AlphaFoldDB" id="A0A2Z6DW90"/>
<gene>
    <name evidence="2" type="ORF">HPTL_0439</name>
</gene>
<evidence type="ECO:0000313" key="2">
    <source>
        <dbReference type="EMBL" id="BBD76707.1"/>
    </source>
</evidence>
<dbReference type="Proteomes" id="UP000262004">
    <property type="component" value="Chromosome"/>
</dbReference>
<keyword evidence="3" id="KW-1185">Reference proteome</keyword>
<keyword evidence="1" id="KW-0472">Membrane</keyword>
<protein>
    <recommendedName>
        <fullName evidence="4">DUF2905 domain-containing protein</fullName>
    </recommendedName>
</protein>
<dbReference type="Pfam" id="PF11146">
    <property type="entry name" value="DUF2905"/>
    <property type="match status" value="1"/>
</dbReference>
<feature type="transmembrane region" description="Helical" evidence="1">
    <location>
        <begin position="44"/>
        <end position="64"/>
    </location>
</feature>
<dbReference type="RefSeq" id="WP_119334524.1">
    <property type="nucleotide sequence ID" value="NZ_AP018558.1"/>
</dbReference>
<organism evidence="2 3">
    <name type="scientific">Hydrogenophilus thermoluteolus</name>
    <name type="common">Pseudomonas hydrogenothermophila</name>
    <dbReference type="NCBI Taxonomy" id="297"/>
    <lineage>
        <taxon>Bacteria</taxon>
        <taxon>Pseudomonadati</taxon>
        <taxon>Pseudomonadota</taxon>
        <taxon>Hydrogenophilia</taxon>
        <taxon>Hydrogenophilales</taxon>
        <taxon>Hydrogenophilaceae</taxon>
        <taxon>Hydrogenophilus</taxon>
    </lineage>
</organism>
<dbReference type="InterPro" id="IPR021320">
    <property type="entry name" value="DUF2905"/>
</dbReference>
<evidence type="ECO:0000256" key="1">
    <source>
        <dbReference type="SAM" id="Phobius"/>
    </source>
</evidence>
<sequence length="66" mass="7866">MQKLLFWLGVALILLALLYPWLSKLPFGRLPGDIVVEKEHFTFYFPITTSIVVSLLLSLLFWWWRK</sequence>
<dbReference type="EMBL" id="AP018558">
    <property type="protein sequence ID" value="BBD76707.1"/>
    <property type="molecule type" value="Genomic_DNA"/>
</dbReference>
<dbReference type="PANTHER" id="PTHR36443">
    <property type="entry name" value="BSR5223 PROTEIN"/>
    <property type="match status" value="1"/>
</dbReference>
<keyword evidence="1" id="KW-0812">Transmembrane</keyword>
<dbReference type="PANTHER" id="PTHR36443:SF1">
    <property type="entry name" value="BSR5223 PROTEIN"/>
    <property type="match status" value="1"/>
</dbReference>
<evidence type="ECO:0008006" key="4">
    <source>
        <dbReference type="Google" id="ProtNLM"/>
    </source>
</evidence>
<accession>A0A2Z6DW90</accession>